<accession>A0A2S5A2V5</accession>
<reference evidence="2 3" key="1">
    <citation type="submission" date="2018-01" db="EMBL/GenBank/DDBJ databases">
        <authorList>
            <person name="Gaut B.S."/>
            <person name="Morton B.R."/>
            <person name="Clegg M.T."/>
            <person name="Duvall M.R."/>
        </authorList>
    </citation>
    <scope>NUCLEOTIDE SEQUENCE [LARGE SCALE GENOMIC DNA]</scope>
    <source>
        <strain evidence="2 3">HR-AY</strain>
    </source>
</reference>
<dbReference type="InterPro" id="IPR036388">
    <property type="entry name" value="WH-like_DNA-bd_sf"/>
</dbReference>
<proteinExistence type="predicted"/>
<dbReference type="Gene3D" id="1.10.10.10">
    <property type="entry name" value="Winged helix-like DNA-binding domain superfamily/Winged helix DNA-binding domain"/>
    <property type="match status" value="1"/>
</dbReference>
<dbReference type="Pfam" id="PF00126">
    <property type="entry name" value="HTH_1"/>
    <property type="match status" value="1"/>
</dbReference>
<dbReference type="SUPFAM" id="SSF46785">
    <property type="entry name" value="Winged helix' DNA-binding domain"/>
    <property type="match status" value="1"/>
</dbReference>
<sequence length="91" mass="9925">MGSGKKQLLEKIKETGSIKAAATEMKISYRHAWEMIKKMNATSDVPLVIKNTGGSSGGGSVVTKEGEELIACYIKLNVAFEEFKEQICKTI</sequence>
<dbReference type="InterPro" id="IPR051815">
    <property type="entry name" value="Molybdate_resp_trans_reg"/>
</dbReference>
<gene>
    <name evidence="2" type="ORF">C3L50_14965</name>
</gene>
<name>A0A2S5A2V5_9FLAO</name>
<comment type="caution">
    <text evidence="2">The sequence shown here is derived from an EMBL/GenBank/DDBJ whole genome shotgun (WGS) entry which is preliminary data.</text>
</comment>
<dbReference type="OrthoDB" id="9805928at2"/>
<dbReference type="PANTHER" id="PTHR30432:SF1">
    <property type="entry name" value="DNA-BINDING TRANSCRIPTIONAL DUAL REGULATOR MODE"/>
    <property type="match status" value="1"/>
</dbReference>
<protein>
    <submittedName>
        <fullName evidence="2">Molybdenum transporter</fullName>
    </submittedName>
</protein>
<keyword evidence="3" id="KW-1185">Reference proteome</keyword>
<dbReference type="PANTHER" id="PTHR30432">
    <property type="entry name" value="TRANSCRIPTIONAL REGULATOR MODE"/>
    <property type="match status" value="1"/>
</dbReference>
<dbReference type="AlphaFoldDB" id="A0A2S5A2V5"/>
<organism evidence="2 3">
    <name type="scientific">Flavobacterium alvei</name>
    <dbReference type="NCBI Taxonomy" id="2080416"/>
    <lineage>
        <taxon>Bacteria</taxon>
        <taxon>Pseudomonadati</taxon>
        <taxon>Bacteroidota</taxon>
        <taxon>Flavobacteriia</taxon>
        <taxon>Flavobacteriales</taxon>
        <taxon>Flavobacteriaceae</taxon>
        <taxon>Flavobacterium</taxon>
    </lineage>
</organism>
<feature type="domain" description="HTH lysR-type" evidence="1">
    <location>
        <begin position="7"/>
        <end position="67"/>
    </location>
</feature>
<evidence type="ECO:0000313" key="3">
    <source>
        <dbReference type="Proteomes" id="UP000237310"/>
    </source>
</evidence>
<dbReference type="InterPro" id="IPR036390">
    <property type="entry name" value="WH_DNA-bd_sf"/>
</dbReference>
<dbReference type="InterPro" id="IPR000847">
    <property type="entry name" value="LysR_HTH_N"/>
</dbReference>
<dbReference type="EMBL" id="PQVG01000010">
    <property type="protein sequence ID" value="POY36896.1"/>
    <property type="molecule type" value="Genomic_DNA"/>
</dbReference>
<dbReference type="Proteomes" id="UP000237310">
    <property type="component" value="Unassembled WGS sequence"/>
</dbReference>
<evidence type="ECO:0000313" key="2">
    <source>
        <dbReference type="EMBL" id="POY36896.1"/>
    </source>
</evidence>
<evidence type="ECO:0000259" key="1">
    <source>
        <dbReference type="Pfam" id="PF00126"/>
    </source>
</evidence>
<dbReference type="GO" id="GO:0003700">
    <property type="term" value="F:DNA-binding transcription factor activity"/>
    <property type="evidence" value="ECO:0007669"/>
    <property type="project" value="InterPro"/>
</dbReference>